<feature type="domain" description="Histidine kinase" evidence="8">
    <location>
        <begin position="283"/>
        <end position="495"/>
    </location>
</feature>
<dbReference type="Proteomes" id="UP000282184">
    <property type="component" value="Unassembled WGS sequence"/>
</dbReference>
<dbReference type="PANTHER" id="PTHR42878:SF15">
    <property type="entry name" value="BACTERIOPHYTOCHROME"/>
    <property type="match status" value="1"/>
</dbReference>
<dbReference type="CDD" id="cd19410">
    <property type="entry name" value="HK9-like_sensor"/>
    <property type="match status" value="1"/>
</dbReference>
<evidence type="ECO:0000256" key="4">
    <source>
        <dbReference type="ARBA" id="ARBA00022553"/>
    </source>
</evidence>
<feature type="domain" description="HAMP" evidence="9">
    <location>
        <begin position="216"/>
        <end position="268"/>
    </location>
</feature>
<dbReference type="PANTHER" id="PTHR42878">
    <property type="entry name" value="TWO-COMPONENT HISTIDINE KINASE"/>
    <property type="match status" value="1"/>
</dbReference>
<dbReference type="EC" id="2.7.13.3" evidence="3"/>
<dbReference type="PROSITE" id="PS50109">
    <property type="entry name" value="HIS_KIN"/>
    <property type="match status" value="1"/>
</dbReference>
<evidence type="ECO:0000313" key="11">
    <source>
        <dbReference type="Proteomes" id="UP000282184"/>
    </source>
</evidence>
<keyword evidence="4" id="KW-0597">Phosphoprotein</keyword>
<dbReference type="SMART" id="SM00387">
    <property type="entry name" value="HATPase_c"/>
    <property type="match status" value="1"/>
</dbReference>
<dbReference type="InterPro" id="IPR003660">
    <property type="entry name" value="HAMP_dom"/>
</dbReference>
<feature type="transmembrane region" description="Helical" evidence="7">
    <location>
        <begin position="9"/>
        <end position="30"/>
    </location>
</feature>
<dbReference type="SUPFAM" id="SSF158472">
    <property type="entry name" value="HAMP domain-like"/>
    <property type="match status" value="1"/>
</dbReference>
<evidence type="ECO:0000256" key="7">
    <source>
        <dbReference type="SAM" id="Phobius"/>
    </source>
</evidence>
<dbReference type="CDD" id="cd00082">
    <property type="entry name" value="HisKA"/>
    <property type="match status" value="1"/>
</dbReference>
<reference evidence="10 11" key="1">
    <citation type="submission" date="2018-12" db="EMBL/GenBank/DDBJ databases">
        <title>Hymenobacter gummosus sp. nov., isolated from a spring.</title>
        <authorList>
            <person name="Nie L."/>
        </authorList>
    </citation>
    <scope>NUCLEOTIDE SEQUENCE [LARGE SCALE GENOMIC DNA]</scope>
    <source>
        <strain evidence="10 11">KCTC 52166</strain>
    </source>
</reference>
<keyword evidence="7" id="KW-0472">Membrane</keyword>
<name>A0A431U3L0_9BACT</name>
<dbReference type="GO" id="GO:0007234">
    <property type="term" value="P:osmosensory signaling via phosphorelay pathway"/>
    <property type="evidence" value="ECO:0007669"/>
    <property type="project" value="TreeGrafter"/>
</dbReference>
<keyword evidence="7" id="KW-1133">Transmembrane helix</keyword>
<dbReference type="Pfam" id="PF00512">
    <property type="entry name" value="HisKA"/>
    <property type="match status" value="1"/>
</dbReference>
<feature type="transmembrane region" description="Helical" evidence="7">
    <location>
        <begin position="194"/>
        <end position="215"/>
    </location>
</feature>
<dbReference type="SMART" id="SM00388">
    <property type="entry name" value="HisKA"/>
    <property type="match status" value="1"/>
</dbReference>
<dbReference type="GO" id="GO:0016020">
    <property type="term" value="C:membrane"/>
    <property type="evidence" value="ECO:0007669"/>
    <property type="project" value="UniProtKB-SubCell"/>
</dbReference>
<keyword evidence="6" id="KW-0418">Kinase</keyword>
<dbReference type="InterPro" id="IPR050351">
    <property type="entry name" value="BphY/WalK/GraS-like"/>
</dbReference>
<dbReference type="Pfam" id="PF00672">
    <property type="entry name" value="HAMP"/>
    <property type="match status" value="1"/>
</dbReference>
<dbReference type="PROSITE" id="PS50885">
    <property type="entry name" value="HAMP"/>
    <property type="match status" value="1"/>
</dbReference>
<dbReference type="InterPro" id="IPR004358">
    <property type="entry name" value="Sig_transdc_His_kin-like_C"/>
</dbReference>
<evidence type="ECO:0000256" key="2">
    <source>
        <dbReference type="ARBA" id="ARBA00004370"/>
    </source>
</evidence>
<evidence type="ECO:0000259" key="9">
    <source>
        <dbReference type="PROSITE" id="PS50885"/>
    </source>
</evidence>
<dbReference type="SUPFAM" id="SSF47384">
    <property type="entry name" value="Homodimeric domain of signal transducing histidine kinase"/>
    <property type="match status" value="1"/>
</dbReference>
<dbReference type="GO" id="GO:0030295">
    <property type="term" value="F:protein kinase activator activity"/>
    <property type="evidence" value="ECO:0007669"/>
    <property type="project" value="TreeGrafter"/>
</dbReference>
<dbReference type="InterPro" id="IPR003594">
    <property type="entry name" value="HATPase_dom"/>
</dbReference>
<dbReference type="OrthoDB" id="9766459at2"/>
<evidence type="ECO:0000259" key="8">
    <source>
        <dbReference type="PROSITE" id="PS50109"/>
    </source>
</evidence>
<dbReference type="Gene3D" id="1.10.287.130">
    <property type="match status" value="1"/>
</dbReference>
<dbReference type="AlphaFoldDB" id="A0A431U3L0"/>
<keyword evidence="7" id="KW-0812">Transmembrane</keyword>
<dbReference type="GO" id="GO:0000155">
    <property type="term" value="F:phosphorelay sensor kinase activity"/>
    <property type="evidence" value="ECO:0007669"/>
    <property type="project" value="InterPro"/>
</dbReference>
<comment type="caution">
    <text evidence="10">The sequence shown here is derived from an EMBL/GenBank/DDBJ whole genome shotgun (WGS) entry which is preliminary data.</text>
</comment>
<sequence>MKLKLSTRLFIGFLAIAMLFVMVGIVNYQLSRQVLRNSERIAHSQNRTAQATRMLGNIVDMEAGFRGYLLVGNEGLLESYYEGERQLLGSFSRLRDEFGLDDPQYARMLQAQRLYERWSVYSHMLVSEKRAARKRNPRQEGVDGMEHRALVEDLTGKQMMDQIRVIFRGFDRDELATRDKQRAKLAASIQQTRILSVVLTLLALGLGLLGAWLIARLLSRRIRRMVQLATRIARGEYHVRLADDARDELSELALSLDSMATTIESTINQLERRNQELDQFAYVVSHDLKAPLRGIESASRWIEEDMDTGLPEHIREFLVLMRTRVHRMENLISGILELARIGRVQQQQERVNVRELLNEIIDSLAPPEGFRVVLPPYLPVLLASRVELQQVFSNLISNALKYHHDPSQGLVRIGLRETTEEYTFTIADNGPGIAPEYHERVFVLFQTLTERDTMESTGVGLAIVKKIIERHGGTIRLESSEGAGATFTFTWPKLPARSTAAAAARPAQVGQ</sequence>
<dbReference type="InterPro" id="IPR005467">
    <property type="entry name" value="His_kinase_dom"/>
</dbReference>
<dbReference type="InterPro" id="IPR036097">
    <property type="entry name" value="HisK_dim/P_sf"/>
</dbReference>
<dbReference type="RefSeq" id="WP_126693164.1">
    <property type="nucleotide sequence ID" value="NZ_RXOF01000005.1"/>
</dbReference>
<dbReference type="Gene3D" id="3.30.565.10">
    <property type="entry name" value="Histidine kinase-like ATPase, C-terminal domain"/>
    <property type="match status" value="1"/>
</dbReference>
<gene>
    <name evidence="10" type="ORF">EJV47_10775</name>
</gene>
<dbReference type="CDD" id="cd06225">
    <property type="entry name" value="HAMP"/>
    <property type="match status" value="1"/>
</dbReference>
<dbReference type="EMBL" id="RXOF01000005">
    <property type="protein sequence ID" value="RTQ50114.1"/>
    <property type="molecule type" value="Genomic_DNA"/>
</dbReference>
<dbReference type="Pfam" id="PF02518">
    <property type="entry name" value="HATPase_c"/>
    <property type="match status" value="1"/>
</dbReference>
<keyword evidence="11" id="KW-1185">Reference proteome</keyword>
<comment type="catalytic activity">
    <reaction evidence="1">
        <text>ATP + protein L-histidine = ADP + protein N-phospho-L-histidine.</text>
        <dbReference type="EC" id="2.7.13.3"/>
    </reaction>
</comment>
<organism evidence="10 11">
    <name type="scientific">Hymenobacter gummosus</name>
    <dbReference type="NCBI Taxonomy" id="1776032"/>
    <lineage>
        <taxon>Bacteria</taxon>
        <taxon>Pseudomonadati</taxon>
        <taxon>Bacteroidota</taxon>
        <taxon>Cytophagia</taxon>
        <taxon>Cytophagales</taxon>
        <taxon>Hymenobacteraceae</taxon>
        <taxon>Hymenobacter</taxon>
    </lineage>
</organism>
<dbReference type="InterPro" id="IPR036890">
    <property type="entry name" value="HATPase_C_sf"/>
</dbReference>
<evidence type="ECO:0000256" key="5">
    <source>
        <dbReference type="ARBA" id="ARBA00022679"/>
    </source>
</evidence>
<evidence type="ECO:0000313" key="10">
    <source>
        <dbReference type="EMBL" id="RTQ50114.1"/>
    </source>
</evidence>
<keyword evidence="5" id="KW-0808">Transferase</keyword>
<proteinExistence type="predicted"/>
<accession>A0A431U3L0</accession>
<evidence type="ECO:0000256" key="1">
    <source>
        <dbReference type="ARBA" id="ARBA00000085"/>
    </source>
</evidence>
<dbReference type="Pfam" id="PF05227">
    <property type="entry name" value="CHASE3"/>
    <property type="match status" value="1"/>
</dbReference>
<dbReference type="GO" id="GO:0000156">
    <property type="term" value="F:phosphorelay response regulator activity"/>
    <property type="evidence" value="ECO:0007669"/>
    <property type="project" value="TreeGrafter"/>
</dbReference>
<dbReference type="PRINTS" id="PR00344">
    <property type="entry name" value="BCTRLSENSOR"/>
</dbReference>
<evidence type="ECO:0000256" key="3">
    <source>
        <dbReference type="ARBA" id="ARBA00012438"/>
    </source>
</evidence>
<dbReference type="SMART" id="SM00304">
    <property type="entry name" value="HAMP"/>
    <property type="match status" value="1"/>
</dbReference>
<comment type="subcellular location">
    <subcellularLocation>
        <location evidence="2">Membrane</location>
    </subcellularLocation>
</comment>
<evidence type="ECO:0000256" key="6">
    <source>
        <dbReference type="ARBA" id="ARBA00022777"/>
    </source>
</evidence>
<dbReference type="InterPro" id="IPR007891">
    <property type="entry name" value="CHASE3"/>
</dbReference>
<dbReference type="InterPro" id="IPR003661">
    <property type="entry name" value="HisK_dim/P_dom"/>
</dbReference>
<dbReference type="Gene3D" id="6.10.340.10">
    <property type="match status" value="1"/>
</dbReference>
<protein>
    <recommendedName>
        <fullName evidence="3">histidine kinase</fullName>
        <ecNumber evidence="3">2.7.13.3</ecNumber>
    </recommendedName>
</protein>
<dbReference type="SUPFAM" id="SSF55874">
    <property type="entry name" value="ATPase domain of HSP90 chaperone/DNA topoisomerase II/histidine kinase"/>
    <property type="match status" value="1"/>
</dbReference>